<evidence type="ECO:0000256" key="13">
    <source>
        <dbReference type="ARBA" id="ARBA00023180"/>
    </source>
</evidence>
<evidence type="ECO:0000256" key="18">
    <source>
        <dbReference type="SAM" id="SignalP"/>
    </source>
</evidence>
<keyword evidence="17" id="KW-0812">Transmembrane</keyword>
<evidence type="ECO:0000256" key="16">
    <source>
        <dbReference type="SAM" id="MobiDB-lite"/>
    </source>
</evidence>
<evidence type="ECO:0000256" key="10">
    <source>
        <dbReference type="ARBA" id="ARBA00023004"/>
    </source>
</evidence>
<feature type="compositionally biased region" description="Low complexity" evidence="16">
    <location>
        <begin position="181"/>
        <end position="195"/>
    </location>
</feature>
<keyword evidence="10 15" id="KW-0408">Iron</keyword>
<evidence type="ECO:0000256" key="6">
    <source>
        <dbReference type="ARBA" id="ARBA00022617"/>
    </source>
</evidence>
<feature type="region of interest" description="Disordered" evidence="16">
    <location>
        <begin position="181"/>
        <end position="224"/>
    </location>
</feature>
<keyword evidence="4" id="KW-1003">Cell membrane</keyword>
<dbReference type="GO" id="GO:0046872">
    <property type="term" value="F:metal ion binding"/>
    <property type="evidence" value="ECO:0007669"/>
    <property type="project" value="UniProtKB-UniRule"/>
</dbReference>
<sequence length="254" mass="24335">MKAVIVATAFAGLVQAQDVGVLPACGQICINNMLALAPSLGCPPGDTACLCGKGDFGYGVRDCAAQACGASDAGVVVAYGANICANAVPSGPAISAMGVTPNTAVATATPTDDGSSASLVSTASDSDGPLKTLVPLLVSTFTSGNTTVTTTMPDTQATAVTVVSSGPGGVDDTLTKSLAVSDASSSRLPSSASGTASGGDGTDARTSSFPSGTPASSSAAKSSLTSDAGAMPLVTVAVDGLFVGAMGAVAVLWF</sequence>
<gene>
    <name evidence="20" type="ORF">B0H67DRAFT_642631</name>
</gene>
<protein>
    <recommendedName>
        <fullName evidence="19">CFEM domain-containing protein</fullName>
    </recommendedName>
</protein>
<organism evidence="20 21">
    <name type="scientific">Lasiosphaeris hirsuta</name>
    <dbReference type="NCBI Taxonomy" id="260670"/>
    <lineage>
        <taxon>Eukaryota</taxon>
        <taxon>Fungi</taxon>
        <taxon>Dikarya</taxon>
        <taxon>Ascomycota</taxon>
        <taxon>Pezizomycotina</taxon>
        <taxon>Sordariomycetes</taxon>
        <taxon>Sordariomycetidae</taxon>
        <taxon>Sordariales</taxon>
        <taxon>Lasiosphaeriaceae</taxon>
        <taxon>Lasiosphaeris</taxon>
    </lineage>
</organism>
<feature type="disulfide bond" evidence="15">
    <location>
        <begin position="51"/>
        <end position="84"/>
    </location>
</feature>
<keyword evidence="14" id="KW-0449">Lipoprotein</keyword>
<evidence type="ECO:0000313" key="20">
    <source>
        <dbReference type="EMBL" id="KAK0719263.1"/>
    </source>
</evidence>
<keyword evidence="13" id="KW-0325">Glycoprotein</keyword>
<dbReference type="SMART" id="SM00747">
    <property type="entry name" value="CFEM"/>
    <property type="match status" value="1"/>
</dbReference>
<evidence type="ECO:0000313" key="21">
    <source>
        <dbReference type="Proteomes" id="UP001172102"/>
    </source>
</evidence>
<keyword evidence="8 15" id="KW-0479">Metal-binding</keyword>
<evidence type="ECO:0000256" key="5">
    <source>
        <dbReference type="ARBA" id="ARBA00022525"/>
    </source>
</evidence>
<evidence type="ECO:0000256" key="9">
    <source>
        <dbReference type="ARBA" id="ARBA00022729"/>
    </source>
</evidence>
<evidence type="ECO:0000256" key="2">
    <source>
        <dbReference type="ARBA" id="ARBA00004613"/>
    </source>
</evidence>
<comment type="caution">
    <text evidence="15">Lacks conserved residue(s) required for the propagation of feature annotation.</text>
</comment>
<keyword evidence="12 15" id="KW-1015">Disulfide bond</keyword>
<dbReference type="Proteomes" id="UP001172102">
    <property type="component" value="Unassembled WGS sequence"/>
</dbReference>
<evidence type="ECO:0000256" key="3">
    <source>
        <dbReference type="ARBA" id="ARBA00010031"/>
    </source>
</evidence>
<accession>A0AA40ANT9</accession>
<dbReference type="PANTHER" id="PTHR37928">
    <property type="entry name" value="CFEM DOMAIN PROTEIN (AFU_ORTHOLOGUE AFUA_6G14090)"/>
    <property type="match status" value="1"/>
</dbReference>
<evidence type="ECO:0000256" key="7">
    <source>
        <dbReference type="ARBA" id="ARBA00022622"/>
    </source>
</evidence>
<dbReference type="PROSITE" id="PS52012">
    <property type="entry name" value="CFEM"/>
    <property type="match status" value="1"/>
</dbReference>
<evidence type="ECO:0000256" key="4">
    <source>
        <dbReference type="ARBA" id="ARBA00022475"/>
    </source>
</evidence>
<dbReference type="EMBL" id="JAUKUA010000003">
    <property type="protein sequence ID" value="KAK0719263.1"/>
    <property type="molecule type" value="Genomic_DNA"/>
</dbReference>
<comment type="similarity">
    <text evidence="3">Belongs to the RBT5 family.</text>
</comment>
<feature type="disulfide bond" evidence="15">
    <location>
        <begin position="42"/>
        <end position="49"/>
    </location>
</feature>
<dbReference type="GO" id="GO:0098552">
    <property type="term" value="C:side of membrane"/>
    <property type="evidence" value="ECO:0007669"/>
    <property type="project" value="UniProtKB-KW"/>
</dbReference>
<keyword evidence="17" id="KW-1133">Transmembrane helix</keyword>
<keyword evidence="9 18" id="KW-0732">Signal</keyword>
<comment type="subcellular location">
    <subcellularLocation>
        <location evidence="1">Cell membrane</location>
        <topology evidence="1">Lipid-anchor</topology>
        <topology evidence="1">GPI-anchor</topology>
    </subcellularLocation>
    <subcellularLocation>
        <location evidence="2">Secreted</location>
    </subcellularLocation>
</comment>
<evidence type="ECO:0000256" key="14">
    <source>
        <dbReference type="ARBA" id="ARBA00023288"/>
    </source>
</evidence>
<dbReference type="InterPro" id="IPR008427">
    <property type="entry name" value="Extracellular_membr_CFEM_dom"/>
</dbReference>
<evidence type="ECO:0000256" key="15">
    <source>
        <dbReference type="PROSITE-ProRule" id="PRU01356"/>
    </source>
</evidence>
<proteinExistence type="inferred from homology"/>
<evidence type="ECO:0000256" key="8">
    <source>
        <dbReference type="ARBA" id="ARBA00022723"/>
    </source>
</evidence>
<dbReference type="GO" id="GO:0005576">
    <property type="term" value="C:extracellular region"/>
    <property type="evidence" value="ECO:0007669"/>
    <property type="project" value="UniProtKB-SubCell"/>
</dbReference>
<feature type="signal peptide" evidence="18">
    <location>
        <begin position="1"/>
        <end position="16"/>
    </location>
</feature>
<evidence type="ECO:0000259" key="19">
    <source>
        <dbReference type="PROSITE" id="PS52012"/>
    </source>
</evidence>
<reference evidence="20" key="1">
    <citation type="submission" date="2023-06" db="EMBL/GenBank/DDBJ databases">
        <title>Genome-scale phylogeny and comparative genomics of the fungal order Sordariales.</title>
        <authorList>
            <consortium name="Lawrence Berkeley National Laboratory"/>
            <person name="Hensen N."/>
            <person name="Bonometti L."/>
            <person name="Westerberg I."/>
            <person name="Brannstrom I.O."/>
            <person name="Guillou S."/>
            <person name="Cros-Aarteil S."/>
            <person name="Calhoun S."/>
            <person name="Haridas S."/>
            <person name="Kuo A."/>
            <person name="Mondo S."/>
            <person name="Pangilinan J."/>
            <person name="Riley R."/>
            <person name="Labutti K."/>
            <person name="Andreopoulos B."/>
            <person name="Lipzen A."/>
            <person name="Chen C."/>
            <person name="Yanf M."/>
            <person name="Daum C."/>
            <person name="Ng V."/>
            <person name="Clum A."/>
            <person name="Steindorff A."/>
            <person name="Ohm R."/>
            <person name="Martin F."/>
            <person name="Silar P."/>
            <person name="Natvig D."/>
            <person name="Lalanne C."/>
            <person name="Gautier V."/>
            <person name="Ament-Velasquez S.L."/>
            <person name="Kruys A."/>
            <person name="Hutchinson M.I."/>
            <person name="Powell A.J."/>
            <person name="Barry K."/>
            <person name="Miller A.N."/>
            <person name="Grigoriev I.V."/>
            <person name="Debuchy R."/>
            <person name="Gladieux P."/>
            <person name="Thoren M.H."/>
            <person name="Johannesson H."/>
        </authorList>
    </citation>
    <scope>NUCLEOTIDE SEQUENCE</scope>
    <source>
        <strain evidence="20">SMH4607-1</strain>
    </source>
</reference>
<keyword evidence="11 17" id="KW-0472">Membrane</keyword>
<dbReference type="PANTHER" id="PTHR37928:SF1">
    <property type="entry name" value="CFEM DOMAIN PROTEIN (AFU_ORTHOLOGUE AFUA_6G14090)"/>
    <property type="match status" value="1"/>
</dbReference>
<keyword evidence="6 15" id="KW-0349">Heme</keyword>
<dbReference type="InterPro" id="IPR051735">
    <property type="entry name" value="CFEM_domain"/>
</dbReference>
<evidence type="ECO:0000256" key="1">
    <source>
        <dbReference type="ARBA" id="ARBA00004609"/>
    </source>
</evidence>
<keyword evidence="7" id="KW-0336">GPI-anchor</keyword>
<evidence type="ECO:0000256" key="12">
    <source>
        <dbReference type="ARBA" id="ARBA00023157"/>
    </source>
</evidence>
<feature type="transmembrane region" description="Helical" evidence="17">
    <location>
        <begin position="230"/>
        <end position="253"/>
    </location>
</feature>
<name>A0AA40ANT9_9PEZI</name>
<evidence type="ECO:0000256" key="17">
    <source>
        <dbReference type="SAM" id="Phobius"/>
    </source>
</evidence>
<dbReference type="Pfam" id="PF05730">
    <property type="entry name" value="CFEM"/>
    <property type="match status" value="1"/>
</dbReference>
<dbReference type="AlphaFoldDB" id="A0AA40ANT9"/>
<keyword evidence="5" id="KW-0964">Secreted</keyword>
<feature type="compositionally biased region" description="Low complexity" evidence="16">
    <location>
        <begin position="204"/>
        <end position="224"/>
    </location>
</feature>
<keyword evidence="21" id="KW-1185">Reference proteome</keyword>
<comment type="caution">
    <text evidence="20">The sequence shown here is derived from an EMBL/GenBank/DDBJ whole genome shotgun (WGS) entry which is preliminary data.</text>
</comment>
<feature type="chain" id="PRO_5041464523" description="CFEM domain-containing protein" evidence="18">
    <location>
        <begin position="17"/>
        <end position="254"/>
    </location>
</feature>
<feature type="domain" description="CFEM" evidence="19">
    <location>
        <begin position="1"/>
        <end position="111"/>
    </location>
</feature>
<dbReference type="GO" id="GO:0005886">
    <property type="term" value="C:plasma membrane"/>
    <property type="evidence" value="ECO:0007669"/>
    <property type="project" value="UniProtKB-SubCell"/>
</dbReference>
<evidence type="ECO:0000256" key="11">
    <source>
        <dbReference type="ARBA" id="ARBA00023136"/>
    </source>
</evidence>
<feature type="binding site" description="axial binding residue" evidence="15">
    <location>
        <position position="46"/>
    </location>
    <ligand>
        <name>heme</name>
        <dbReference type="ChEBI" id="CHEBI:30413"/>
    </ligand>
    <ligandPart>
        <name>Fe</name>
        <dbReference type="ChEBI" id="CHEBI:18248"/>
    </ligandPart>
</feature>